<dbReference type="AlphaFoldDB" id="X1EIN7"/>
<dbReference type="InterPro" id="IPR012340">
    <property type="entry name" value="NA-bd_OB-fold"/>
</dbReference>
<organism evidence="1">
    <name type="scientific">marine sediment metagenome</name>
    <dbReference type="NCBI Taxonomy" id="412755"/>
    <lineage>
        <taxon>unclassified sequences</taxon>
        <taxon>metagenomes</taxon>
        <taxon>ecological metagenomes</taxon>
    </lineage>
</organism>
<dbReference type="InterPro" id="IPR011060">
    <property type="entry name" value="RibuloseP-bd_barrel"/>
</dbReference>
<accession>X1EIN7</accession>
<proteinExistence type="predicted"/>
<evidence type="ECO:0000313" key="1">
    <source>
        <dbReference type="EMBL" id="GAH16974.1"/>
    </source>
</evidence>
<dbReference type="InterPro" id="IPR013785">
    <property type="entry name" value="Aldolase_TIM"/>
</dbReference>
<evidence type="ECO:0008006" key="2">
    <source>
        <dbReference type="Google" id="ProtNLM"/>
    </source>
</evidence>
<dbReference type="Gene3D" id="3.20.20.70">
    <property type="entry name" value="Aldolase class I"/>
    <property type="match status" value="1"/>
</dbReference>
<dbReference type="InterPro" id="IPR006062">
    <property type="entry name" value="His_biosynth"/>
</dbReference>
<dbReference type="Pfam" id="PF00977">
    <property type="entry name" value="His_biosynth"/>
    <property type="match status" value="1"/>
</dbReference>
<feature type="non-terminal residue" evidence="1">
    <location>
        <position position="1"/>
    </location>
</feature>
<reference evidence="1" key="1">
    <citation type="journal article" date="2014" name="Front. Microbiol.">
        <title>High frequency of phylogenetically diverse reductive dehalogenase-homologous genes in deep subseafloor sedimentary metagenomes.</title>
        <authorList>
            <person name="Kawai M."/>
            <person name="Futagami T."/>
            <person name="Toyoda A."/>
            <person name="Takaki Y."/>
            <person name="Nishi S."/>
            <person name="Hori S."/>
            <person name="Arai W."/>
            <person name="Tsubouchi T."/>
            <person name="Morono Y."/>
            <person name="Uchiyama I."/>
            <person name="Ito T."/>
            <person name="Fujiyama A."/>
            <person name="Inagaki F."/>
            <person name="Takami H."/>
        </authorList>
    </citation>
    <scope>NUCLEOTIDE SEQUENCE</scope>
    <source>
        <strain evidence="1">Expedition CK06-06</strain>
    </source>
</reference>
<protein>
    <recommendedName>
        <fullName evidence="2">Phosphoribosylformimino-5-aminoimidazole carboxamide ribotide isomerase</fullName>
    </recommendedName>
</protein>
<dbReference type="SUPFAM" id="SSF51366">
    <property type="entry name" value="Ribulose-phoshate binding barrel"/>
    <property type="match status" value="1"/>
</dbReference>
<comment type="caution">
    <text evidence="1">The sequence shown here is derived from an EMBL/GenBank/DDBJ whole genome shotgun (WGS) entry which is preliminary data.</text>
</comment>
<name>X1EIN7_9ZZZZ</name>
<dbReference type="SUPFAM" id="SSF50249">
    <property type="entry name" value="Nucleic acid-binding proteins"/>
    <property type="match status" value="1"/>
</dbReference>
<dbReference type="EMBL" id="BART01031728">
    <property type="protein sequence ID" value="GAH16974.1"/>
    <property type="molecule type" value="Genomic_DNA"/>
</dbReference>
<gene>
    <name evidence="1" type="ORF">S01H4_55040</name>
</gene>
<sequence length="168" mass="18824">RNLEVIREAVNIIGKNKLILSIDMYKQKVLSNAKRVEDKNPIKIANVMEEIGVNELILLDLFRVGQKIGGIPQQYLKIQDSFRGNIFVGGGIKDYKDLIKYKKSNFAGVLIATALYDGGVGYVGSFLLHDKTGDIRIVLWDDQVNIFNDNNFEINGLVKIINGIARNS</sequence>
<dbReference type="GO" id="GO:0000105">
    <property type="term" value="P:L-histidine biosynthetic process"/>
    <property type="evidence" value="ECO:0007669"/>
    <property type="project" value="InterPro"/>
</dbReference>